<dbReference type="PANTHER" id="PTHR41533">
    <property type="entry name" value="L,D-TRANSPEPTIDASE HI_1667-RELATED"/>
    <property type="match status" value="1"/>
</dbReference>
<dbReference type="EMBL" id="JAYDCJ010000003">
    <property type="protein sequence ID" value="MEA1081186.1"/>
    <property type="molecule type" value="Genomic_DNA"/>
</dbReference>
<dbReference type="CDD" id="cd16913">
    <property type="entry name" value="YkuD_like"/>
    <property type="match status" value="1"/>
</dbReference>
<comment type="caution">
    <text evidence="9">The sequence shown here is derived from an EMBL/GenBank/DDBJ whole genome shotgun (WGS) entry which is preliminary data.</text>
</comment>
<dbReference type="InterPro" id="IPR038063">
    <property type="entry name" value="Transpep_catalytic_dom"/>
</dbReference>
<evidence type="ECO:0000256" key="1">
    <source>
        <dbReference type="ARBA" id="ARBA00004752"/>
    </source>
</evidence>
<dbReference type="InterPro" id="IPR052905">
    <property type="entry name" value="LD-transpeptidase_YkuD-like"/>
</dbReference>
<dbReference type="SUPFAM" id="SSF141523">
    <property type="entry name" value="L,D-transpeptidase catalytic domain-like"/>
    <property type="match status" value="1"/>
</dbReference>
<keyword evidence="6 7" id="KW-0961">Cell wall biogenesis/degradation</keyword>
<dbReference type="Pfam" id="PF01471">
    <property type="entry name" value="PG_binding_1"/>
    <property type="match status" value="1"/>
</dbReference>
<dbReference type="SUPFAM" id="SSF47090">
    <property type="entry name" value="PGBD-like"/>
    <property type="match status" value="1"/>
</dbReference>
<dbReference type="InterPro" id="IPR045380">
    <property type="entry name" value="LD_TPept_scaffold_dom"/>
</dbReference>
<dbReference type="Gene3D" id="1.10.101.10">
    <property type="entry name" value="PGBD-like superfamily/PGBD"/>
    <property type="match status" value="1"/>
</dbReference>
<evidence type="ECO:0000313" key="9">
    <source>
        <dbReference type="EMBL" id="MEA1081186.1"/>
    </source>
</evidence>
<evidence type="ECO:0000256" key="4">
    <source>
        <dbReference type="ARBA" id="ARBA00022960"/>
    </source>
</evidence>
<dbReference type="PROSITE" id="PS52029">
    <property type="entry name" value="LD_TPASE"/>
    <property type="match status" value="1"/>
</dbReference>
<comment type="pathway">
    <text evidence="1 7">Cell wall biogenesis; peptidoglycan biosynthesis.</text>
</comment>
<protein>
    <submittedName>
        <fullName evidence="9">L,D-transpeptidase family protein</fullName>
    </submittedName>
</protein>
<comment type="similarity">
    <text evidence="2">Belongs to the YkuD family.</text>
</comment>
<dbReference type="PANTHER" id="PTHR41533:SF2">
    <property type="entry name" value="BLR7131 PROTEIN"/>
    <property type="match status" value="1"/>
</dbReference>
<feature type="domain" description="L,D-TPase catalytic" evidence="8">
    <location>
        <begin position="307"/>
        <end position="491"/>
    </location>
</feature>
<evidence type="ECO:0000256" key="6">
    <source>
        <dbReference type="ARBA" id="ARBA00023316"/>
    </source>
</evidence>
<organism evidence="9 10">
    <name type="scientific">Marinobacter qingdaonensis</name>
    <dbReference type="NCBI Taxonomy" id="3108486"/>
    <lineage>
        <taxon>Bacteria</taxon>
        <taxon>Pseudomonadati</taxon>
        <taxon>Pseudomonadota</taxon>
        <taxon>Gammaproteobacteria</taxon>
        <taxon>Pseudomonadales</taxon>
        <taxon>Marinobacteraceae</taxon>
        <taxon>Marinobacter</taxon>
    </lineage>
</organism>
<keyword evidence="4 7" id="KW-0133">Cell shape</keyword>
<keyword evidence="3" id="KW-0808">Transferase</keyword>
<sequence length="557" mass="63412">MRTLNHALHWPCLLLAAALIISLCRPVLANEAIVDRIEALNTGHTVEVLGAPLLARQALSNFYANNGYQLAWNSPEHRQQMLAALESAAGDGLDPADYHADLLSGLTSRPDSEMSPELQADLDLLFSDAFLVFGSHLLEGKVNPQTIHAEWSANRRQRELDKILTSALADGTIRQTLEALRPTHPDYHRLVTARQALVQLLGQPWLPLAEQPTIRPGDRDDRLPEIRRRLIALGDLTDPQPAADPNRYSSDLETIVPAFQARHGLEPDGIIGRQTLAALNRLPLERIRQIDATLERWRWLPETLGERFVLVNIAGYELKLMDKGQELLRQRVIVGQPFRQTPVFSDRIRYLVVNPTWTVPRKLMIEDQLPQIRQSLDYLERLNMKVYRGWGADRQQVDPATIDWPSLSRNNFPYQLVQDPGPTNALGQIKFMFPNQYDVYLHDTPSRGLFGRAERSFSSGCIRVERPFLLAEKLLAEDRRYTPDKLKSLVDSKRPETIVLSQPVPVYLQYWTAWVDDNDQLQFRNDIYNRDSRLLARLRETPAGDAQRLTPVSVSSQ</sequence>
<reference evidence="9 10" key="1">
    <citation type="submission" date="2023-12" db="EMBL/GenBank/DDBJ databases">
        <title>Marinobacter qingdaonensis sp. nov., isolated from the intertidal sediment of Qingdao, PR China.</title>
        <authorList>
            <person name="Li Y."/>
        </authorList>
    </citation>
    <scope>NUCLEOTIDE SEQUENCE [LARGE SCALE GENOMIC DNA]</scope>
    <source>
        <strain evidence="9 10">ASW11-75</strain>
    </source>
</reference>
<dbReference type="InterPro" id="IPR002477">
    <property type="entry name" value="Peptidoglycan-bd-like"/>
</dbReference>
<accession>A0ABU5NZE9</accession>
<dbReference type="Pfam" id="PF03734">
    <property type="entry name" value="YkuD"/>
    <property type="match status" value="1"/>
</dbReference>
<evidence type="ECO:0000259" key="8">
    <source>
        <dbReference type="PROSITE" id="PS52029"/>
    </source>
</evidence>
<feature type="active site" description="Nucleophile" evidence="7">
    <location>
        <position position="461"/>
    </location>
</feature>
<evidence type="ECO:0000256" key="3">
    <source>
        <dbReference type="ARBA" id="ARBA00022679"/>
    </source>
</evidence>
<dbReference type="InterPro" id="IPR036365">
    <property type="entry name" value="PGBD-like_sf"/>
</dbReference>
<evidence type="ECO:0000256" key="2">
    <source>
        <dbReference type="ARBA" id="ARBA00005992"/>
    </source>
</evidence>
<gene>
    <name evidence="9" type="ORF">U5822_10925</name>
</gene>
<dbReference type="InterPro" id="IPR005490">
    <property type="entry name" value="LD_TPept_cat_dom"/>
</dbReference>
<keyword evidence="10" id="KW-1185">Reference proteome</keyword>
<evidence type="ECO:0000256" key="5">
    <source>
        <dbReference type="ARBA" id="ARBA00022984"/>
    </source>
</evidence>
<dbReference type="Pfam" id="PF20142">
    <property type="entry name" value="Scaffold"/>
    <property type="match status" value="1"/>
</dbReference>
<dbReference type="RefSeq" id="WP_322855656.1">
    <property type="nucleotide sequence ID" value="NZ_JAYDCJ010000003.1"/>
</dbReference>
<keyword evidence="5 7" id="KW-0573">Peptidoglycan synthesis</keyword>
<evidence type="ECO:0000313" key="10">
    <source>
        <dbReference type="Proteomes" id="UP001305746"/>
    </source>
</evidence>
<dbReference type="Gene3D" id="2.40.440.10">
    <property type="entry name" value="L,D-transpeptidase catalytic domain-like"/>
    <property type="match status" value="1"/>
</dbReference>
<evidence type="ECO:0000256" key="7">
    <source>
        <dbReference type="PROSITE-ProRule" id="PRU01373"/>
    </source>
</evidence>
<dbReference type="InterPro" id="IPR036366">
    <property type="entry name" value="PGBDSf"/>
</dbReference>
<dbReference type="Proteomes" id="UP001305746">
    <property type="component" value="Unassembled WGS sequence"/>
</dbReference>
<proteinExistence type="inferred from homology"/>
<feature type="active site" description="Proton donor/acceptor" evidence="7">
    <location>
        <position position="442"/>
    </location>
</feature>
<name>A0ABU5NZE9_9GAMM</name>